<evidence type="ECO:0008006" key="4">
    <source>
        <dbReference type="Google" id="ProtNLM"/>
    </source>
</evidence>
<organism evidence="2 3">
    <name type="scientific">Pseudoalteromonas porphyrae</name>
    <dbReference type="NCBI Taxonomy" id="187330"/>
    <lineage>
        <taxon>Bacteria</taxon>
        <taxon>Pseudomonadati</taxon>
        <taxon>Pseudomonadota</taxon>
        <taxon>Gammaproteobacteria</taxon>
        <taxon>Alteromonadales</taxon>
        <taxon>Pseudoalteromonadaceae</taxon>
        <taxon>Pseudoalteromonas</taxon>
    </lineage>
</organism>
<keyword evidence="1" id="KW-0472">Membrane</keyword>
<feature type="transmembrane region" description="Helical" evidence="1">
    <location>
        <begin position="481"/>
        <end position="503"/>
    </location>
</feature>
<keyword evidence="1" id="KW-0812">Transmembrane</keyword>
<dbReference type="Proteomes" id="UP000037848">
    <property type="component" value="Unassembled WGS sequence"/>
</dbReference>
<keyword evidence="3" id="KW-1185">Reference proteome</keyword>
<dbReference type="Pfam" id="PF03929">
    <property type="entry name" value="PepSY_TM"/>
    <property type="match status" value="1"/>
</dbReference>
<dbReference type="AlphaFoldDB" id="A0A0N0LZM6"/>
<evidence type="ECO:0000313" key="2">
    <source>
        <dbReference type="EMBL" id="KPH63071.1"/>
    </source>
</evidence>
<feature type="transmembrane region" description="Helical" evidence="1">
    <location>
        <begin position="347"/>
        <end position="367"/>
    </location>
</feature>
<evidence type="ECO:0000313" key="3">
    <source>
        <dbReference type="Proteomes" id="UP000037848"/>
    </source>
</evidence>
<dbReference type="EMBL" id="LHPH01000010">
    <property type="protein sequence ID" value="KPH63071.1"/>
    <property type="molecule type" value="Genomic_DNA"/>
</dbReference>
<gene>
    <name evidence="2" type="ORF">ADS77_10300</name>
</gene>
<sequence length="525" mass="58629">MNKETLKNLTHAHAWLGLIISGVLMIVFVCGSISFFRHNITQWDSQYHAPAAASGEVVPVSTILDNIAAQNFAIPAHHNLLIALPSAEQPYYYTAFETETADGHHVDHQLNFDAVTGQQLPFDLDTFYLSDMLYNLHISLLLPYGTEIVGVITLLFFVMVMSGLCMVLKKMISHFYQYRTNRNKDTYLDGHTLIGVSSLPFTFVFALTGVMFNLSIVLQAGFGFAVFKGDIPALIQTAGFFQFPQVEYSGNAVNNSQVDVILKKTQTQYPNQAIKIINIYGAGDENGEVEVRLHEQNSLVPTTYLTYKLKDASFIDEYNSKQAPTAATYTVLSNLHFGEFGGITLKFVYFILGFSCCYLILSGNLIWLEKRENNRQQSKRGLAFVKAMTLALSTGTLIAVACSFIGARLTPISWDRTELLPTLFFCAIGVSLLHAIFNSMQRQRVRLAMVQQLFVAALLFTICPIYDLINTIFGHTTHSYQLLDVVLVNAMLLVVAGFCFTLAQYKRRGLVKNSAFDDTPKPILE</sequence>
<dbReference type="OrthoDB" id="9776609at2"/>
<keyword evidence="1" id="KW-1133">Transmembrane helix</keyword>
<evidence type="ECO:0000256" key="1">
    <source>
        <dbReference type="SAM" id="Phobius"/>
    </source>
</evidence>
<feature type="transmembrane region" description="Helical" evidence="1">
    <location>
        <begin position="148"/>
        <end position="168"/>
    </location>
</feature>
<protein>
    <recommendedName>
        <fullName evidence="4">Peptidase</fullName>
    </recommendedName>
</protein>
<dbReference type="PATRIC" id="fig|187330.3.peg.4173"/>
<name>A0A0N0LZM6_9GAMM</name>
<dbReference type="STRING" id="187330.AMS58_14715"/>
<feature type="transmembrane region" description="Helical" evidence="1">
    <location>
        <begin position="12"/>
        <end position="36"/>
    </location>
</feature>
<dbReference type="InterPro" id="IPR005625">
    <property type="entry name" value="PepSY-ass_TM"/>
</dbReference>
<comment type="caution">
    <text evidence="2">The sequence shown here is derived from an EMBL/GenBank/DDBJ whole genome shotgun (WGS) entry which is preliminary data.</text>
</comment>
<dbReference type="RefSeq" id="WP_054454260.1">
    <property type="nucleotide sequence ID" value="NZ_LHPH01000010.1"/>
</dbReference>
<feature type="transmembrane region" description="Helical" evidence="1">
    <location>
        <begin position="419"/>
        <end position="437"/>
    </location>
</feature>
<feature type="transmembrane region" description="Helical" evidence="1">
    <location>
        <begin position="449"/>
        <end position="469"/>
    </location>
</feature>
<proteinExistence type="predicted"/>
<feature type="transmembrane region" description="Helical" evidence="1">
    <location>
        <begin position="387"/>
        <end position="407"/>
    </location>
</feature>
<dbReference type="PANTHER" id="PTHR34219">
    <property type="entry name" value="IRON-REGULATED INNER MEMBRANE PROTEIN-RELATED"/>
    <property type="match status" value="1"/>
</dbReference>
<accession>A0A0N0LZM6</accession>
<reference evidence="2 3" key="1">
    <citation type="submission" date="2015-08" db="EMBL/GenBank/DDBJ databases">
        <title>Draft Genome Sequence of Pseudoalteromonas porphyrae UCD-SED14.</title>
        <authorList>
            <person name="Coil D.A."/>
            <person name="Jospin G."/>
            <person name="Lee R.D."/>
            <person name="Eisen J.A."/>
        </authorList>
    </citation>
    <scope>NUCLEOTIDE SEQUENCE [LARGE SCALE GENOMIC DNA]</scope>
    <source>
        <strain evidence="2 3">UCD-SED14</strain>
    </source>
</reference>
<feature type="transmembrane region" description="Helical" evidence="1">
    <location>
        <begin position="188"/>
        <end position="212"/>
    </location>
</feature>
<dbReference type="PANTHER" id="PTHR34219:SF3">
    <property type="entry name" value="BLL7967 PROTEIN"/>
    <property type="match status" value="1"/>
</dbReference>